<evidence type="ECO:0000313" key="9">
    <source>
        <dbReference type="EMBL" id="EEQ45033.1"/>
    </source>
</evidence>
<dbReference type="OMA" id="NITVHQH"/>
<dbReference type="SUPFAM" id="SSF46689">
    <property type="entry name" value="Homeodomain-like"/>
    <property type="match status" value="2"/>
</dbReference>
<evidence type="ECO:0000256" key="2">
    <source>
        <dbReference type="ARBA" id="ARBA00023125"/>
    </source>
</evidence>
<dbReference type="InterPro" id="IPR001005">
    <property type="entry name" value="SANT/Myb"/>
</dbReference>
<name>C4YH01_CANAW</name>
<dbReference type="CDD" id="cd00167">
    <property type="entry name" value="SANT"/>
    <property type="match status" value="3"/>
</dbReference>
<dbReference type="PROSITE" id="PS50090">
    <property type="entry name" value="MYB_LIKE"/>
    <property type="match status" value="3"/>
</dbReference>
<dbReference type="PANTHER" id="PTHR46621:SF1">
    <property type="entry name" value="SNRNA-ACTIVATING PROTEIN COMPLEX SUBUNIT 4"/>
    <property type="match status" value="1"/>
</dbReference>
<dbReference type="InterPro" id="IPR017930">
    <property type="entry name" value="Myb_dom"/>
</dbReference>
<feature type="compositionally biased region" description="Low complexity" evidence="5">
    <location>
        <begin position="563"/>
        <end position="605"/>
    </location>
</feature>
<feature type="domain" description="Myb-like" evidence="6">
    <location>
        <begin position="42"/>
        <end position="98"/>
    </location>
</feature>
<accession>C4YH01</accession>
<dbReference type="Pfam" id="PF00249">
    <property type="entry name" value="Myb_DNA-binding"/>
    <property type="match status" value="1"/>
</dbReference>
<dbReference type="EMBL" id="CH672349">
    <property type="protein sequence ID" value="EEQ45033.1"/>
    <property type="molecule type" value="Genomic_DNA"/>
</dbReference>
<organism evidence="9 10">
    <name type="scientific">Candida albicans (strain WO-1)</name>
    <name type="common">Yeast</name>
    <dbReference type="NCBI Taxonomy" id="294748"/>
    <lineage>
        <taxon>Eukaryota</taxon>
        <taxon>Fungi</taxon>
        <taxon>Dikarya</taxon>
        <taxon>Ascomycota</taxon>
        <taxon>Saccharomycotina</taxon>
        <taxon>Pichiomycetes</taxon>
        <taxon>Debaryomycetaceae</taxon>
        <taxon>Candida/Lodderomyces clade</taxon>
        <taxon>Candida</taxon>
    </lineage>
</organism>
<evidence type="ECO:0000259" key="6">
    <source>
        <dbReference type="PROSITE" id="PS50090"/>
    </source>
</evidence>
<dbReference type="GO" id="GO:0042795">
    <property type="term" value="P:snRNA transcription by RNA polymerase II"/>
    <property type="evidence" value="ECO:0007669"/>
    <property type="project" value="TreeGrafter"/>
</dbReference>
<feature type="compositionally biased region" description="Polar residues" evidence="5">
    <location>
        <begin position="359"/>
        <end position="374"/>
    </location>
</feature>
<evidence type="ECO:0000313" key="10">
    <source>
        <dbReference type="Proteomes" id="UP000001429"/>
    </source>
</evidence>
<proteinExistence type="predicted"/>
<sequence>MSSPSNEASDTSNSSVRKRVVHIDPLEITQSLGFQTFRKGARKPWTKEEDSKLSSLVATEYPKPIDVEKVNWDSIAETLFPDGFRKGKECRKRWCNSLNPTLRRGKWSKEEDEKLVRAFEKYGASWLKVSQEIEGRTDDQCAKRYMEVLDPSTKNRLKPWSMEEDLRLIQQIKIHGTKWRTISNGFEGRPSLTCRNRWRKLVTDVVRGKADPLIKSQVENVTQKNMDDESNEDNILEVLSKKQQELTESNKETGPKNSKRPKKLKRDPDLSSNTPRPTSVNTPANEQSRTEVEWRYTLTPDGNKQARVGEDGYFSRNNIFGEENGGVIKNQQMVQQLVSYAKKRHLNITVHQHIHHHYASNTQQDTNSRTQPNRFNVEPEDQSSRFQHFNYLPPLIEVPKLNSSQSSPNNSSYEGASGTTPTTTQFHHHHHHHHHHHNNNEKDQRTKPASTNGSVIRSTTPAELDGTRESDLIKLLNNTDELNRRETTPISNPLTPLAQAVEYVEAEENQKLKRRKLGPAVESNADMVSKAQHLNNDKNHDIPSEDEEELDFWETMRNLTELPNNTLNNTTTKPTVTSSKNILSHDTTYHNSTTSSNNSKILTSTQFSQKPVSQHHPLHYYNSNTRENTPKPVLIQSQARKETGNVQGSNNNEGQEEGLDEEDKLLAREVAEVGVDQETLNSYGLFYNVYTREGSTFPELQPQQSSQQQQQQQQQQQKYSVYDQWGGGFGMIPFNPS</sequence>
<feature type="domain" description="Myb-like" evidence="6">
    <location>
        <begin position="152"/>
        <end position="202"/>
    </location>
</feature>
<dbReference type="HOGENOM" id="CLU_021117_1_0_1"/>
<feature type="domain" description="HTH myb-type" evidence="8">
    <location>
        <begin position="99"/>
        <end position="153"/>
    </location>
</feature>
<feature type="compositionally biased region" description="Polar residues" evidence="5">
    <location>
        <begin position="447"/>
        <end position="461"/>
    </location>
</feature>
<dbReference type="AlphaFoldDB" id="C4YH01"/>
<dbReference type="GO" id="GO:0000978">
    <property type="term" value="F:RNA polymerase II cis-regulatory region sequence-specific DNA binding"/>
    <property type="evidence" value="ECO:0007669"/>
    <property type="project" value="TreeGrafter"/>
</dbReference>
<feature type="compositionally biased region" description="Basic residues" evidence="5">
    <location>
        <begin position="426"/>
        <end position="437"/>
    </location>
</feature>
<gene>
    <name evidence="9" type="ORF">CAWG_03342</name>
</gene>
<dbReference type="GO" id="GO:0001006">
    <property type="term" value="F:RNA polymerase III type 3 promoter sequence-specific DNA binding"/>
    <property type="evidence" value="ECO:0007669"/>
    <property type="project" value="TreeGrafter"/>
</dbReference>
<evidence type="ECO:0000256" key="5">
    <source>
        <dbReference type="SAM" id="MobiDB-lite"/>
    </source>
</evidence>
<evidence type="ECO:0000256" key="4">
    <source>
        <dbReference type="ARBA" id="ARBA00023242"/>
    </source>
</evidence>
<feature type="region of interest" description="Disordered" evidence="5">
    <location>
        <begin position="399"/>
        <end position="470"/>
    </location>
</feature>
<feature type="region of interest" description="Disordered" evidence="5">
    <location>
        <begin position="563"/>
        <end position="660"/>
    </location>
</feature>
<dbReference type="Pfam" id="PF13921">
    <property type="entry name" value="Myb_DNA-bind_6"/>
    <property type="match status" value="1"/>
</dbReference>
<dbReference type="FunFam" id="1.10.10.60:FF:000016">
    <property type="entry name" value="Transcriptional activator Myb isoform A"/>
    <property type="match status" value="1"/>
</dbReference>
<feature type="region of interest" description="Disordered" evidence="5">
    <location>
        <begin position="697"/>
        <end position="719"/>
    </location>
</feature>
<evidence type="ECO:0008006" key="11">
    <source>
        <dbReference type="Google" id="ProtNLM"/>
    </source>
</evidence>
<evidence type="ECO:0000259" key="8">
    <source>
        <dbReference type="PROSITE" id="PS51294"/>
    </source>
</evidence>
<feature type="domain" description="HTH myb-type" evidence="8">
    <location>
        <begin position="159"/>
        <end position="206"/>
    </location>
</feature>
<feature type="region of interest" description="Disordered" evidence="5">
    <location>
        <begin position="358"/>
        <end position="383"/>
    </location>
</feature>
<feature type="region of interest" description="Disordered" evidence="5">
    <location>
        <begin position="242"/>
        <end position="291"/>
    </location>
</feature>
<dbReference type="PROSITE" id="PS51294">
    <property type="entry name" value="HTH_MYB"/>
    <property type="match status" value="2"/>
</dbReference>
<feature type="compositionally biased region" description="Low complexity" evidence="5">
    <location>
        <begin position="402"/>
        <end position="412"/>
    </location>
</feature>
<keyword evidence="3" id="KW-0804">Transcription</keyword>
<keyword evidence="2" id="KW-0238">DNA-binding</keyword>
<dbReference type="OrthoDB" id="2143914at2759"/>
<keyword evidence="4" id="KW-0539">Nucleus</keyword>
<dbReference type="PROSITE" id="PS51293">
    <property type="entry name" value="SANT"/>
    <property type="match status" value="1"/>
</dbReference>
<dbReference type="InterPro" id="IPR009057">
    <property type="entry name" value="Homeodomain-like_sf"/>
</dbReference>
<feature type="compositionally biased region" description="Low complexity" evidence="5">
    <location>
        <begin position="701"/>
        <end position="717"/>
    </location>
</feature>
<reference evidence="9 10" key="1">
    <citation type="journal article" date="2009" name="Nature">
        <title>Evolution of pathogenicity and sexual reproduction in eight Candida genomes.</title>
        <authorList>
            <person name="Butler G."/>
            <person name="Rasmussen M.D."/>
            <person name="Lin M.F."/>
            <person name="Santos M.A."/>
            <person name="Sakthikumar S."/>
            <person name="Munro C.A."/>
            <person name="Rheinbay E."/>
            <person name="Grabherr M."/>
            <person name="Forche A."/>
            <person name="Reedy J.L."/>
            <person name="Agrafioti I."/>
            <person name="Arnaud M.B."/>
            <person name="Bates S."/>
            <person name="Brown A.J."/>
            <person name="Brunke S."/>
            <person name="Costanzo M.C."/>
            <person name="Fitzpatrick D.A."/>
            <person name="de Groot P.W."/>
            <person name="Harris D."/>
            <person name="Hoyer L.L."/>
            <person name="Hube B."/>
            <person name="Klis F.M."/>
            <person name="Kodira C."/>
            <person name="Lennard N."/>
            <person name="Logue M.E."/>
            <person name="Martin R."/>
            <person name="Neiman A.M."/>
            <person name="Nikolaou E."/>
            <person name="Quail M.A."/>
            <person name="Quinn J."/>
            <person name="Santos M.C."/>
            <person name="Schmitzberger F.F."/>
            <person name="Sherlock G."/>
            <person name="Shah P."/>
            <person name="Silverstein K.A."/>
            <person name="Skrzypek M.S."/>
            <person name="Soll D."/>
            <person name="Staggs R."/>
            <person name="Stansfield I."/>
            <person name="Stumpf M.P."/>
            <person name="Sudbery P.E."/>
            <person name="Srikantha T."/>
            <person name="Zeng Q."/>
            <person name="Berman J."/>
            <person name="Berriman M."/>
            <person name="Heitman J."/>
            <person name="Gow N.A."/>
            <person name="Lorenz M.C."/>
            <person name="Birren B.W."/>
            <person name="Kellis M."/>
            <person name="Cuomo C.A."/>
        </authorList>
    </citation>
    <scope>NUCLEOTIDE SEQUENCE [LARGE SCALE GENOMIC DNA]</scope>
    <source>
        <strain evidence="9 10">WO-1</strain>
    </source>
</reference>
<dbReference type="InterPro" id="IPR051575">
    <property type="entry name" value="Myb-like_DNA-bd"/>
</dbReference>
<dbReference type="Proteomes" id="UP000001429">
    <property type="component" value="Chromosome 4"/>
</dbReference>
<dbReference type="PaxDb" id="5476-C4YH01"/>
<dbReference type="SMART" id="SM00717">
    <property type="entry name" value="SANT"/>
    <property type="match status" value="3"/>
</dbReference>
<feature type="compositionally biased region" description="Polar residues" evidence="5">
    <location>
        <begin position="644"/>
        <end position="653"/>
    </location>
</feature>
<feature type="compositionally biased region" description="Polar residues" evidence="5">
    <location>
        <begin position="270"/>
        <end position="287"/>
    </location>
</feature>
<dbReference type="FunFam" id="1.10.10.60:FF:000498">
    <property type="entry name" value="Transcription factor"/>
    <property type="match status" value="1"/>
</dbReference>
<keyword evidence="10" id="KW-1185">Reference proteome</keyword>
<evidence type="ECO:0000259" key="7">
    <source>
        <dbReference type="PROSITE" id="PS51293"/>
    </source>
</evidence>
<feature type="domain" description="Myb-like" evidence="6">
    <location>
        <begin position="99"/>
        <end position="149"/>
    </location>
</feature>
<protein>
    <recommendedName>
        <fullName evidence="11">Bas1p</fullName>
    </recommendedName>
</protein>
<feature type="compositionally biased region" description="Polar residues" evidence="5">
    <location>
        <begin position="413"/>
        <end position="425"/>
    </location>
</feature>
<feature type="domain" description="SANT" evidence="7">
    <location>
        <begin position="102"/>
        <end position="155"/>
    </location>
</feature>
<dbReference type="PANTHER" id="PTHR46621">
    <property type="entry name" value="SNRNA-ACTIVATING PROTEIN COMPLEX SUBUNIT 4"/>
    <property type="match status" value="1"/>
</dbReference>
<feature type="compositionally biased region" description="Basic and acidic residues" evidence="5">
    <location>
        <begin position="242"/>
        <end position="254"/>
    </location>
</feature>
<dbReference type="GO" id="GO:0042796">
    <property type="term" value="P:snRNA transcription by RNA polymerase III"/>
    <property type="evidence" value="ECO:0007669"/>
    <property type="project" value="TreeGrafter"/>
</dbReference>
<dbReference type="Gene3D" id="1.10.10.60">
    <property type="entry name" value="Homeodomain-like"/>
    <property type="match status" value="3"/>
</dbReference>
<dbReference type="InterPro" id="IPR017884">
    <property type="entry name" value="SANT_dom"/>
</dbReference>
<evidence type="ECO:0000256" key="3">
    <source>
        <dbReference type="ARBA" id="ARBA00023163"/>
    </source>
</evidence>
<dbReference type="GO" id="GO:0019185">
    <property type="term" value="C:snRNA-activating protein complex"/>
    <property type="evidence" value="ECO:0007669"/>
    <property type="project" value="TreeGrafter"/>
</dbReference>
<dbReference type="VEuPathDB" id="FungiDB:CAWG_03342"/>
<keyword evidence="1" id="KW-0805">Transcription regulation</keyword>
<evidence type="ECO:0000256" key="1">
    <source>
        <dbReference type="ARBA" id="ARBA00023015"/>
    </source>
</evidence>